<dbReference type="CDD" id="cd02955">
    <property type="entry name" value="SSP411"/>
    <property type="match status" value="1"/>
</dbReference>
<accession>A0ABX1G575</accession>
<dbReference type="InterPro" id="IPR024705">
    <property type="entry name" value="Ssp411"/>
</dbReference>
<dbReference type="InterPro" id="IPR008928">
    <property type="entry name" value="6-hairpin_glycosidase_sf"/>
</dbReference>
<protein>
    <submittedName>
        <fullName evidence="2">Thioredoxin domain-containing protein</fullName>
    </submittedName>
</protein>
<sequence length="751" mass="79116">MGQRIAASASAYLRQHAHQPVDWWPYGDEAFAEAAARNIPVFLSIGYSACHWCHVMARESFDDPRVAAYLNEHFIPIKIDREEHPAVDDAYMAATQTLTGAGGWPMSVFTLADGRAIYAGTYFPPTPRPGTPSFMQVLEAVCNAWAHRREALELQAATLAEHLGSVAGGQTKMFAKALPLPTSVNGSALAPALQSAIRKLADTAHPTGGFSPAPKFPPSPVLDFLLRGALALGSAASLAGSQASDTLAVMASSALADHVGGGFARYCVDERWKIPHFEKMLYDNAQLLGLYARAAVQLPDAQTAELCRRAAQGIHRWLRRELLLPGGGFASSLDADTLMPDGSHAEGATYTFTRRQVAAILGEPDGSSFWKLWDGAAPNVHGAPTAALPGDDVALTIALAHVPELGEWPELVGAFEKLAAVRAQRPQPARDAKVVAGWNGLAIAALAEASVLLSDPEMALTAVEVAEYVHAVHWDSGGDDVAARLHRISYDGAANTSITAVLEDYAAVVLGFQQLGVATGDPLWFERADEILSVAQSRFLINNVPRDTAGNDPRVLALRAGVSSAEALDDAVPAATSMLAAALLNRAGRSQLSAGLWPQSSEHDHVHEIDGEAPVHRDSEDDLALVRMLLGFVPSIAPTAPAAVGSALGVATRFSYGSSTELVISGGTATEREVAVRLGVLSGVAQFGAHNDASVVSRYPAGPKGQLRIYVCRGGSCHAPVSDLPALAALIVPGLSRSVLRRLGAGHSVES</sequence>
<dbReference type="Proteomes" id="UP000746595">
    <property type="component" value="Unassembled WGS sequence"/>
</dbReference>
<name>A0ABX1G575_9MICC</name>
<feature type="domain" description="Spermatogenesis-associated protein 20-like TRX" evidence="1">
    <location>
        <begin position="4"/>
        <end position="163"/>
    </location>
</feature>
<organism evidence="2 3">
    <name type="scientific">Paeniglutamicibacter terrestris</name>
    <dbReference type="NCBI Taxonomy" id="2723403"/>
    <lineage>
        <taxon>Bacteria</taxon>
        <taxon>Bacillati</taxon>
        <taxon>Actinomycetota</taxon>
        <taxon>Actinomycetes</taxon>
        <taxon>Micrococcales</taxon>
        <taxon>Micrococcaceae</taxon>
        <taxon>Paeniglutamicibacter</taxon>
    </lineage>
</organism>
<reference evidence="2 3" key="1">
    <citation type="submission" date="2020-04" db="EMBL/GenBank/DDBJ databases">
        <title>Paeniglutamicibacter sp. ANT13_2, a novel actinomycete isolated from sediment in Antarctica.</title>
        <authorList>
            <person name="Sakdapetsiri C."/>
            <person name="Pinyakong O."/>
        </authorList>
    </citation>
    <scope>NUCLEOTIDE SEQUENCE [LARGE SCALE GENOMIC DNA]</scope>
    <source>
        <strain evidence="2 3">ANT13_2</strain>
    </source>
</reference>
<dbReference type="EMBL" id="JAAWVT010000005">
    <property type="protein sequence ID" value="NKG21418.1"/>
    <property type="molecule type" value="Genomic_DNA"/>
</dbReference>
<comment type="caution">
    <text evidence="2">The sequence shown here is derived from an EMBL/GenBank/DDBJ whole genome shotgun (WGS) entry which is preliminary data.</text>
</comment>
<dbReference type="SUPFAM" id="SSF48208">
    <property type="entry name" value="Six-hairpin glycosidases"/>
    <property type="match status" value="1"/>
</dbReference>
<proteinExistence type="predicted"/>
<evidence type="ECO:0000313" key="2">
    <source>
        <dbReference type="EMBL" id="NKG21418.1"/>
    </source>
</evidence>
<dbReference type="SUPFAM" id="SSF52833">
    <property type="entry name" value="Thioredoxin-like"/>
    <property type="match status" value="1"/>
</dbReference>
<dbReference type="PANTHER" id="PTHR42899">
    <property type="entry name" value="SPERMATOGENESIS-ASSOCIATED PROTEIN 20"/>
    <property type="match status" value="1"/>
</dbReference>
<dbReference type="Gene3D" id="3.40.30.10">
    <property type="entry name" value="Glutaredoxin"/>
    <property type="match status" value="1"/>
</dbReference>
<dbReference type="RefSeq" id="WP_168152227.1">
    <property type="nucleotide sequence ID" value="NZ_JAAWVT010000005.1"/>
</dbReference>
<keyword evidence="3" id="KW-1185">Reference proteome</keyword>
<dbReference type="InterPro" id="IPR004879">
    <property type="entry name" value="Ssp411-like_TRX"/>
</dbReference>
<dbReference type="PANTHER" id="PTHR42899:SF1">
    <property type="entry name" value="SPERMATOGENESIS-ASSOCIATED PROTEIN 20"/>
    <property type="match status" value="1"/>
</dbReference>
<dbReference type="Pfam" id="PF03190">
    <property type="entry name" value="Thioredox_DsbH"/>
    <property type="match status" value="1"/>
</dbReference>
<gene>
    <name evidence="2" type="ORF">HED64_11965</name>
</gene>
<evidence type="ECO:0000259" key="1">
    <source>
        <dbReference type="Pfam" id="PF03190"/>
    </source>
</evidence>
<dbReference type="InterPro" id="IPR036249">
    <property type="entry name" value="Thioredoxin-like_sf"/>
</dbReference>
<evidence type="ECO:0000313" key="3">
    <source>
        <dbReference type="Proteomes" id="UP000746595"/>
    </source>
</evidence>